<evidence type="ECO:0000256" key="2">
    <source>
        <dbReference type="PROSITE-ProRule" id="PRU00284"/>
    </source>
</evidence>
<dbReference type="SUPFAM" id="SSF58104">
    <property type="entry name" value="Methyl-accepting chemotaxis protein (MCP) signaling domain"/>
    <property type="match status" value="2"/>
</dbReference>
<name>A0A560HBQ4_9PROT</name>
<dbReference type="AlphaFoldDB" id="A0A560HBQ4"/>
<dbReference type="RefSeq" id="WP_145730840.1">
    <property type="nucleotide sequence ID" value="NZ_VITR01000004.1"/>
</dbReference>
<dbReference type="GO" id="GO:0007165">
    <property type="term" value="P:signal transduction"/>
    <property type="evidence" value="ECO:0007669"/>
    <property type="project" value="UniProtKB-KW"/>
</dbReference>
<keyword evidence="1 2" id="KW-0807">Transducer</keyword>
<feature type="domain" description="Methyl-accepting transducer" evidence="4">
    <location>
        <begin position="371"/>
        <end position="607"/>
    </location>
</feature>
<comment type="caution">
    <text evidence="5">The sequence shown here is derived from an EMBL/GenBank/DDBJ whole genome shotgun (WGS) entry which is preliminary data.</text>
</comment>
<evidence type="ECO:0000313" key="5">
    <source>
        <dbReference type="EMBL" id="TWB43796.1"/>
    </source>
</evidence>
<dbReference type="Gene3D" id="1.10.287.950">
    <property type="entry name" value="Methyl-accepting chemotaxis protein"/>
    <property type="match status" value="2"/>
</dbReference>
<feature type="domain" description="Methyl-accepting transducer" evidence="4">
    <location>
        <begin position="71"/>
        <end position="314"/>
    </location>
</feature>
<evidence type="ECO:0000256" key="1">
    <source>
        <dbReference type="ARBA" id="ARBA00023224"/>
    </source>
</evidence>
<sequence>MALVKTSRLAGAKGRSRALAAEAAAAPAGPSKAATAQPNAPAKRPRRAAPPTTRQTASERIAAATAELASGVAEAAAAAEELGRSLEQIASAAEEAASASHESLAAVAGMATSFQQARERAERAQVRTVALQTQLTEAAALIEASVSAVTANAARQLKSVDIVVGLELHAAHIGEITRTVADIADQTGLLALNAAIEAARAGDLGRGFAVVADEVRALSETSEKRSRDVQSLADGITEEVRAIAARIRAAAATATAEAAEGRAVSILLEDIRAGLAALVSGAQAILLAAVEADTAAREAQKGAESVSSAAEEQSAAAAEAQRSVAQQSQALDQSREAAEALAALSDGLGDARQRASLAEEVGAAAEQLSAAVQQLSGAAGEILITINQISRGAQIQAASTQQSSSAMGQIHQAAQATSANATQVVERMARSQVLLAEGRVGVGKLTAGVGAALAETRAVVDLVDTLEESGRRMEKIVDGIAIVAVQTTMLAVSGSVEAARVGDQGAGFAVVSTDIRALARDSGENADRAKDLIRQFQLQVATVRRDLEHIAAVAEAEVHKNKDIDVRLGGIAGSAQELHALGTEIAQGADAIGATVGQVLSGVQQIAAAAELAGGAAMQAATAARQQSRGAEDLAAAIEEIASLADELQKGELQKVGG</sequence>
<organism evidence="5 6">
    <name type="scientific">Nitrospirillum amazonense</name>
    <dbReference type="NCBI Taxonomy" id="28077"/>
    <lineage>
        <taxon>Bacteria</taxon>
        <taxon>Pseudomonadati</taxon>
        <taxon>Pseudomonadota</taxon>
        <taxon>Alphaproteobacteria</taxon>
        <taxon>Rhodospirillales</taxon>
        <taxon>Azospirillaceae</taxon>
        <taxon>Nitrospirillum</taxon>
    </lineage>
</organism>
<dbReference type="Proteomes" id="UP000315751">
    <property type="component" value="Unassembled WGS sequence"/>
</dbReference>
<dbReference type="PROSITE" id="PS50111">
    <property type="entry name" value="CHEMOTAXIS_TRANSDUC_2"/>
    <property type="match status" value="2"/>
</dbReference>
<gene>
    <name evidence="5" type="ORF">FBZ90_104184</name>
</gene>
<proteinExistence type="predicted"/>
<dbReference type="PANTHER" id="PTHR32089:SF112">
    <property type="entry name" value="LYSOZYME-LIKE PROTEIN-RELATED"/>
    <property type="match status" value="1"/>
</dbReference>
<dbReference type="EMBL" id="VITR01000004">
    <property type="protein sequence ID" value="TWB43796.1"/>
    <property type="molecule type" value="Genomic_DNA"/>
</dbReference>
<reference evidence="5 6" key="1">
    <citation type="submission" date="2019-06" db="EMBL/GenBank/DDBJ databases">
        <title>Genomic Encyclopedia of Type Strains, Phase IV (KMG-V): Genome sequencing to study the core and pangenomes of soil and plant-associated prokaryotes.</title>
        <authorList>
            <person name="Whitman W."/>
        </authorList>
    </citation>
    <scope>NUCLEOTIDE SEQUENCE [LARGE SCALE GENOMIC DNA]</scope>
    <source>
        <strain evidence="5 6">BR 11622</strain>
    </source>
</reference>
<accession>A0A560HBQ4</accession>
<evidence type="ECO:0000256" key="3">
    <source>
        <dbReference type="SAM" id="MobiDB-lite"/>
    </source>
</evidence>
<dbReference type="GO" id="GO:0016020">
    <property type="term" value="C:membrane"/>
    <property type="evidence" value="ECO:0007669"/>
    <property type="project" value="UniProtKB-SubCell"/>
</dbReference>
<protein>
    <submittedName>
        <fullName evidence="5">Methyl-accepting chemotaxis sensory transducer</fullName>
    </submittedName>
</protein>
<evidence type="ECO:0000259" key="4">
    <source>
        <dbReference type="PROSITE" id="PS50111"/>
    </source>
</evidence>
<dbReference type="PANTHER" id="PTHR32089">
    <property type="entry name" value="METHYL-ACCEPTING CHEMOTAXIS PROTEIN MCPB"/>
    <property type="match status" value="1"/>
</dbReference>
<feature type="compositionally biased region" description="Low complexity" evidence="3">
    <location>
        <begin position="17"/>
        <end position="42"/>
    </location>
</feature>
<keyword evidence="6" id="KW-1185">Reference proteome</keyword>
<dbReference type="SMART" id="SM00283">
    <property type="entry name" value="MA"/>
    <property type="match status" value="2"/>
</dbReference>
<dbReference type="Pfam" id="PF00015">
    <property type="entry name" value="MCPsignal"/>
    <property type="match status" value="2"/>
</dbReference>
<feature type="region of interest" description="Disordered" evidence="3">
    <location>
        <begin position="1"/>
        <end position="57"/>
    </location>
</feature>
<dbReference type="InterPro" id="IPR004089">
    <property type="entry name" value="MCPsignal_dom"/>
</dbReference>
<evidence type="ECO:0000313" key="6">
    <source>
        <dbReference type="Proteomes" id="UP000315751"/>
    </source>
</evidence>
<dbReference type="OrthoDB" id="5292010at2"/>